<evidence type="ECO:0000313" key="2">
    <source>
        <dbReference type="Proteomes" id="UP001338309"/>
    </source>
</evidence>
<name>A0ABQ6PRT3_9BACT</name>
<organism evidence="1 2">
    <name type="scientific">Algoriphagus confluentis</name>
    <dbReference type="NCBI Taxonomy" id="1697556"/>
    <lineage>
        <taxon>Bacteria</taxon>
        <taxon>Pseudomonadati</taxon>
        <taxon>Bacteroidota</taxon>
        <taxon>Cytophagia</taxon>
        <taxon>Cytophagales</taxon>
        <taxon>Cyclobacteriaceae</taxon>
        <taxon>Algoriphagus</taxon>
    </lineage>
</organism>
<dbReference type="Proteomes" id="UP001338309">
    <property type="component" value="Unassembled WGS sequence"/>
</dbReference>
<reference evidence="1 2" key="1">
    <citation type="submission" date="2023-08" db="EMBL/GenBank/DDBJ databases">
        <title>Draft genome sequence of Algoriphagus confluentis.</title>
        <authorList>
            <person name="Takatani N."/>
            <person name="Hosokawa M."/>
            <person name="Sawabe T."/>
        </authorList>
    </citation>
    <scope>NUCLEOTIDE SEQUENCE [LARGE SCALE GENOMIC DNA]</scope>
    <source>
        <strain evidence="1 2">NBRC 111222</strain>
    </source>
</reference>
<keyword evidence="2" id="KW-1185">Reference proteome</keyword>
<dbReference type="EMBL" id="BTPD01000008">
    <property type="protein sequence ID" value="GMQ29955.1"/>
    <property type="molecule type" value="Genomic_DNA"/>
</dbReference>
<proteinExistence type="predicted"/>
<gene>
    <name evidence="1" type="ORF">Aconfl_25980</name>
</gene>
<comment type="caution">
    <text evidence="1">The sequence shown here is derived from an EMBL/GenBank/DDBJ whole genome shotgun (WGS) entry which is preliminary data.</text>
</comment>
<evidence type="ECO:0000313" key="1">
    <source>
        <dbReference type="EMBL" id="GMQ29955.1"/>
    </source>
</evidence>
<protein>
    <submittedName>
        <fullName evidence="1">Uncharacterized protein</fullName>
    </submittedName>
</protein>
<sequence>MEIKYYQLQIMCERAKRELKVEEKNIIGYMNFDGIPSIGNSPKQIIKGKSSLKDFYLPSSDLGSRKILSSRCKELFEKNRKGNVRYIPCPLIQGNKTLNDYWITDFIQFDDDEVDFDRSIFELCEGWVEKEENGIPIEFGEKFEEIKFQNLNEKLEFEKAKLNHLSKIRSVKLFMKQSCSLPFLHLRSFGVFDIIISEQLKTELQNEKMDKGIEFKPLEIPDEEWGGPNGLRKQFYK</sequence>
<accession>A0ABQ6PRT3</accession>